<dbReference type="Proteomes" id="UP000245655">
    <property type="component" value="Unassembled WGS sequence"/>
</dbReference>
<feature type="compositionally biased region" description="Polar residues" evidence="1">
    <location>
        <begin position="55"/>
        <end position="79"/>
    </location>
</feature>
<gene>
    <name evidence="2" type="ORF">C8D84_102256</name>
</gene>
<dbReference type="Gene3D" id="3.40.33.10">
    <property type="entry name" value="CAP"/>
    <property type="match status" value="1"/>
</dbReference>
<protein>
    <recommendedName>
        <fullName evidence="4">Cysteine-rich secretory family protein</fullName>
    </recommendedName>
</protein>
<organism evidence="2 3">
    <name type="scientific">Psychrobacter immobilis</name>
    <dbReference type="NCBI Taxonomy" id="498"/>
    <lineage>
        <taxon>Bacteria</taxon>
        <taxon>Pseudomonadati</taxon>
        <taxon>Pseudomonadota</taxon>
        <taxon>Gammaproteobacteria</taxon>
        <taxon>Moraxellales</taxon>
        <taxon>Moraxellaceae</taxon>
        <taxon>Psychrobacter</taxon>
    </lineage>
</organism>
<evidence type="ECO:0008006" key="4">
    <source>
        <dbReference type="Google" id="ProtNLM"/>
    </source>
</evidence>
<sequence>MTLSTLLISTPQKNLAAVLFLTVFLTACGGGGGGSDSSSNTNAPSPNPPAIEPNEQPSGNTSDNSSDNVGDQPDSSTATNEVKAALIANNKFSLARTSCGLSGLSVDTALDDVAIKHANYIKYVFANSSPTAFSAHYENKIADISGVTSSNNPFFGGLSFTDRLSNANYPNVRYGVTENIAQSIHYSSVGNLIRSDVVAGSMAKSLLAAPYHLRSLMMPSASVTGTGVVIYKPYNKEAANNQGYVLVNHAAATQATKDNTVKGVFTYPCEGVTDTVTALYNETPDPVKHTGRDLRVDPIGQPIYINMPSAQTIDISNVIFHDIQRNIDVPIELLDYRQDPYKNTANALPANEAFILPITDNLKSCQIASKKGKNCGLHGNSDYRVSFDILVDNKTIERESFTFTTGIVN</sequence>
<accession>A0A2V2A579</accession>
<dbReference type="RefSeq" id="WP_087815914.1">
    <property type="nucleotide sequence ID" value="NZ_CAJGZY010000002.1"/>
</dbReference>
<dbReference type="EMBL" id="QGGM01000002">
    <property type="protein sequence ID" value="PWK14780.1"/>
    <property type="molecule type" value="Genomic_DNA"/>
</dbReference>
<dbReference type="InterPro" id="IPR035940">
    <property type="entry name" value="CAP_sf"/>
</dbReference>
<feature type="region of interest" description="Disordered" evidence="1">
    <location>
        <begin position="34"/>
        <end position="79"/>
    </location>
</feature>
<dbReference type="GeneID" id="60254430"/>
<evidence type="ECO:0000313" key="2">
    <source>
        <dbReference type="EMBL" id="PWK14780.1"/>
    </source>
</evidence>
<dbReference type="AlphaFoldDB" id="A0A2V2A579"/>
<proteinExistence type="predicted"/>
<comment type="caution">
    <text evidence="2">The sequence shown here is derived from an EMBL/GenBank/DDBJ whole genome shotgun (WGS) entry which is preliminary data.</text>
</comment>
<keyword evidence="3" id="KW-1185">Reference proteome</keyword>
<name>A0A2V2A579_PSYIM</name>
<evidence type="ECO:0000256" key="1">
    <source>
        <dbReference type="SAM" id="MobiDB-lite"/>
    </source>
</evidence>
<reference evidence="2 3" key="1">
    <citation type="submission" date="2018-05" db="EMBL/GenBank/DDBJ databases">
        <title>Genomic Encyclopedia of Type Strains, Phase IV (KMG-IV): sequencing the most valuable type-strain genomes for metagenomic binning, comparative biology and taxonomic classification.</title>
        <authorList>
            <person name="Goeker M."/>
        </authorList>
    </citation>
    <scope>NUCLEOTIDE SEQUENCE [LARGE SCALE GENOMIC DNA]</scope>
    <source>
        <strain evidence="2 3">DSM 7229</strain>
    </source>
</reference>
<evidence type="ECO:0000313" key="3">
    <source>
        <dbReference type="Proteomes" id="UP000245655"/>
    </source>
</evidence>